<name>A0A2N5TDN3_9BASI</name>
<gene>
    <name evidence="1" type="ORF">PCASD_11390</name>
</gene>
<dbReference type="AlphaFoldDB" id="A0A2N5TDN3"/>
<proteinExistence type="predicted"/>
<dbReference type="Proteomes" id="UP000235392">
    <property type="component" value="Unassembled WGS sequence"/>
</dbReference>
<comment type="caution">
    <text evidence="1">The sequence shown here is derived from an EMBL/GenBank/DDBJ whole genome shotgun (WGS) entry which is preliminary data.</text>
</comment>
<evidence type="ECO:0000313" key="1">
    <source>
        <dbReference type="EMBL" id="PLW23589.1"/>
    </source>
</evidence>
<reference evidence="1 2" key="1">
    <citation type="submission" date="2017-11" db="EMBL/GenBank/DDBJ databases">
        <title>De novo assembly and phasing of dikaryotic genomes from two isolates of Puccinia coronata f. sp. avenae, the causal agent of oat crown rust.</title>
        <authorList>
            <person name="Miller M.E."/>
            <person name="Zhang Y."/>
            <person name="Omidvar V."/>
            <person name="Sperschneider J."/>
            <person name="Schwessinger B."/>
            <person name="Raley C."/>
            <person name="Palmer J.M."/>
            <person name="Garnica D."/>
            <person name="Upadhyaya N."/>
            <person name="Rathjen J."/>
            <person name="Taylor J.M."/>
            <person name="Park R.F."/>
            <person name="Dodds P.N."/>
            <person name="Hirsch C.D."/>
            <person name="Kianian S.F."/>
            <person name="Figueroa M."/>
        </authorList>
    </citation>
    <scope>NUCLEOTIDE SEQUENCE [LARGE SCALE GENOMIC DNA]</scope>
    <source>
        <strain evidence="1">12SD80</strain>
    </source>
</reference>
<organism evidence="1 2">
    <name type="scientific">Puccinia coronata f. sp. avenae</name>
    <dbReference type="NCBI Taxonomy" id="200324"/>
    <lineage>
        <taxon>Eukaryota</taxon>
        <taxon>Fungi</taxon>
        <taxon>Dikarya</taxon>
        <taxon>Basidiomycota</taxon>
        <taxon>Pucciniomycotina</taxon>
        <taxon>Pucciniomycetes</taxon>
        <taxon>Pucciniales</taxon>
        <taxon>Pucciniaceae</taxon>
        <taxon>Puccinia</taxon>
    </lineage>
</organism>
<evidence type="ECO:0000313" key="2">
    <source>
        <dbReference type="Proteomes" id="UP000235392"/>
    </source>
</evidence>
<sequence>MSPVVRLEDHKSVTIGPPKKHWMVLVFNRLKTEYTPSPPDETTRRKTQATLAAQAALHPSATSTKNGRLLTRHRLELALQSVSANTWLGCTAFLLILENIRKLFSPLSLLHPSVVDVSLFNESIGFERKGHHISQFTDQIIRKKCR</sequence>
<dbReference type="EMBL" id="PGCI01000629">
    <property type="protein sequence ID" value="PLW23589.1"/>
    <property type="molecule type" value="Genomic_DNA"/>
</dbReference>
<accession>A0A2N5TDN3</accession>
<protein>
    <submittedName>
        <fullName evidence="1">Uncharacterized protein</fullName>
    </submittedName>
</protein>